<evidence type="ECO:0000256" key="5">
    <source>
        <dbReference type="ARBA" id="ARBA00023136"/>
    </source>
</evidence>
<dbReference type="EC" id="2.4.99.28" evidence="6"/>
<feature type="transmembrane region" description="Helical" evidence="6">
    <location>
        <begin position="357"/>
        <end position="375"/>
    </location>
</feature>
<comment type="caution">
    <text evidence="7">The sequence shown here is derived from an EMBL/GenBank/DDBJ whole genome shotgun (WGS) entry which is preliminary data.</text>
</comment>
<dbReference type="EMBL" id="JAJISD010000010">
    <property type="protein sequence ID" value="MCC8431568.1"/>
    <property type="molecule type" value="Genomic_DNA"/>
</dbReference>
<feature type="transmembrane region" description="Helical" evidence="6">
    <location>
        <begin position="62"/>
        <end position="80"/>
    </location>
</feature>
<keyword evidence="6" id="KW-0997">Cell inner membrane</keyword>
<evidence type="ECO:0000256" key="3">
    <source>
        <dbReference type="ARBA" id="ARBA00022960"/>
    </source>
</evidence>
<keyword evidence="8" id="KW-1185">Reference proteome</keyword>
<name>A0ABS8L113_9HYPH</name>
<keyword evidence="3 6" id="KW-0133">Cell shape</keyword>
<dbReference type="Proteomes" id="UP001198862">
    <property type="component" value="Unassembled WGS sequence"/>
</dbReference>
<accession>A0ABS8L113</accession>
<feature type="transmembrane region" description="Helical" evidence="6">
    <location>
        <begin position="285"/>
        <end position="306"/>
    </location>
</feature>
<evidence type="ECO:0000313" key="8">
    <source>
        <dbReference type="Proteomes" id="UP001198862"/>
    </source>
</evidence>
<dbReference type="PANTHER" id="PTHR30474">
    <property type="entry name" value="CELL CYCLE PROTEIN"/>
    <property type="match status" value="1"/>
</dbReference>
<comment type="function">
    <text evidence="6">Peptidoglycan polymerase that is essential for cell wall elongation.</text>
</comment>
<keyword evidence="5 6" id="KW-0472">Membrane</keyword>
<sequence>MTLATMGSSPALDAPAPVGFAEKIWRINWGLVLVLTAIAGVGVLALYSAAGGRFEPWAARHAVRYGSAFVLMLVVALIHPKVWLSLAWPIYIVSVLMLVAVDVIGKIGMGAQRWLVIGPMQIQPSEIAKVAVILVIARYYHGLRREQASQFLYTLPPLMMILVVVGLVMVQPDLGTAMMVLMGGGALLFVAGVRIWMFLAAGIGAVACLPIAWSLMHDYQKKRVLTFLDPDRDPLGAGYHITQSKIAIGSGGMFGKGFLKGTQSSLNFLPEKQTDFIFTTFVEEWGMAGALVLLGLFTLVVIWGFSIAFRSQHHFGRLLALGVTAMLFLYVFINTAMVMGMLPVVGVPLPLVSNGGTALLSVMFACGLLIGVNVYRDAQLPRTR</sequence>
<protein>
    <recommendedName>
        <fullName evidence="6">Peptidoglycan glycosyltransferase MrdB</fullName>
        <shortName evidence="6">PGT</shortName>
        <ecNumber evidence="6">2.4.99.28</ecNumber>
    </recommendedName>
    <alternativeName>
        <fullName evidence="6">Cell elongation protein RodA</fullName>
    </alternativeName>
    <alternativeName>
        <fullName evidence="6">Cell wall polymerase</fullName>
    </alternativeName>
    <alternativeName>
        <fullName evidence="6">Peptidoglycan polymerase</fullName>
        <shortName evidence="6">PG polymerase</shortName>
    </alternativeName>
</protein>
<dbReference type="InterPro" id="IPR001182">
    <property type="entry name" value="FtsW/RodA"/>
</dbReference>
<evidence type="ECO:0000256" key="2">
    <source>
        <dbReference type="ARBA" id="ARBA00022692"/>
    </source>
</evidence>
<comment type="catalytic activity">
    <reaction evidence="6">
        <text>[GlcNAc-(1-&gt;4)-Mur2Ac(oyl-L-Ala-gamma-D-Glu-L-Lys-D-Ala-D-Ala)](n)-di-trans,octa-cis-undecaprenyl diphosphate + beta-D-GlcNAc-(1-&gt;4)-Mur2Ac(oyl-L-Ala-gamma-D-Glu-L-Lys-D-Ala-D-Ala)-di-trans,octa-cis-undecaprenyl diphosphate = [GlcNAc-(1-&gt;4)-Mur2Ac(oyl-L-Ala-gamma-D-Glu-L-Lys-D-Ala-D-Ala)](n+1)-di-trans,octa-cis-undecaprenyl diphosphate + di-trans,octa-cis-undecaprenyl diphosphate + H(+)</text>
        <dbReference type="Rhea" id="RHEA:23708"/>
        <dbReference type="Rhea" id="RHEA-COMP:9602"/>
        <dbReference type="Rhea" id="RHEA-COMP:9603"/>
        <dbReference type="ChEBI" id="CHEBI:15378"/>
        <dbReference type="ChEBI" id="CHEBI:58405"/>
        <dbReference type="ChEBI" id="CHEBI:60033"/>
        <dbReference type="ChEBI" id="CHEBI:78435"/>
        <dbReference type="EC" id="2.4.99.28"/>
    </reaction>
</comment>
<dbReference type="HAMAP" id="MF_02079">
    <property type="entry name" value="PGT_RodA"/>
    <property type="match status" value="1"/>
</dbReference>
<evidence type="ECO:0000256" key="4">
    <source>
        <dbReference type="ARBA" id="ARBA00022989"/>
    </source>
</evidence>
<keyword evidence="6" id="KW-0573">Peptidoglycan synthesis</keyword>
<comment type="subcellular location">
    <subcellularLocation>
        <location evidence="6">Cell inner membrane</location>
        <topology evidence="6">Multi-pass membrane protein</topology>
    </subcellularLocation>
    <subcellularLocation>
        <location evidence="1">Membrane</location>
        <topology evidence="1">Multi-pass membrane protein</topology>
    </subcellularLocation>
</comment>
<keyword evidence="6" id="KW-0961">Cell wall biogenesis/degradation</keyword>
<keyword evidence="6" id="KW-0328">Glycosyltransferase</keyword>
<evidence type="ECO:0000313" key="7">
    <source>
        <dbReference type="EMBL" id="MCC8431568.1"/>
    </source>
</evidence>
<feature type="transmembrane region" description="Helical" evidence="6">
    <location>
        <begin position="176"/>
        <end position="193"/>
    </location>
</feature>
<organism evidence="7 8">
    <name type="scientific">Reyranella aquatilis</name>
    <dbReference type="NCBI Taxonomy" id="2035356"/>
    <lineage>
        <taxon>Bacteria</taxon>
        <taxon>Pseudomonadati</taxon>
        <taxon>Pseudomonadota</taxon>
        <taxon>Alphaproteobacteria</taxon>
        <taxon>Hyphomicrobiales</taxon>
        <taxon>Reyranellaceae</taxon>
        <taxon>Reyranella</taxon>
    </lineage>
</organism>
<keyword evidence="4 6" id="KW-1133">Transmembrane helix</keyword>
<comment type="similarity">
    <text evidence="6">Belongs to the SEDS family. MrdB/RodA subfamily.</text>
</comment>
<dbReference type="Pfam" id="PF01098">
    <property type="entry name" value="FTSW_RODA_SPOVE"/>
    <property type="match status" value="1"/>
</dbReference>
<comment type="pathway">
    <text evidence="6">Cell wall biogenesis; peptidoglycan biosynthesis.</text>
</comment>
<feature type="transmembrane region" description="Helical" evidence="6">
    <location>
        <begin position="86"/>
        <end position="105"/>
    </location>
</feature>
<dbReference type="PANTHER" id="PTHR30474:SF1">
    <property type="entry name" value="PEPTIDOGLYCAN GLYCOSYLTRANSFERASE MRDB"/>
    <property type="match status" value="1"/>
</dbReference>
<dbReference type="NCBIfam" id="TIGR02210">
    <property type="entry name" value="rodA_shape"/>
    <property type="match status" value="1"/>
</dbReference>
<feature type="transmembrane region" description="Helical" evidence="6">
    <location>
        <begin position="198"/>
        <end position="216"/>
    </location>
</feature>
<dbReference type="RefSeq" id="WP_230552929.1">
    <property type="nucleotide sequence ID" value="NZ_JAJISD010000010.1"/>
</dbReference>
<feature type="transmembrane region" description="Helical" evidence="6">
    <location>
        <begin position="151"/>
        <end position="170"/>
    </location>
</feature>
<reference evidence="7 8" key="1">
    <citation type="submission" date="2021-11" db="EMBL/GenBank/DDBJ databases">
        <authorList>
            <person name="Lee D.-H."/>
            <person name="Kim S.-B."/>
        </authorList>
    </citation>
    <scope>NUCLEOTIDE SEQUENCE [LARGE SCALE GENOMIC DNA]</scope>
    <source>
        <strain evidence="7 8">KCTC 52223</strain>
    </source>
</reference>
<proteinExistence type="inferred from homology"/>
<gene>
    <name evidence="6 7" type="primary">rodA</name>
    <name evidence="6" type="synonym">mrdB</name>
    <name evidence="7" type="ORF">LJ725_21550</name>
</gene>
<evidence type="ECO:0000256" key="6">
    <source>
        <dbReference type="HAMAP-Rule" id="MF_02079"/>
    </source>
</evidence>
<keyword evidence="6" id="KW-1003">Cell membrane</keyword>
<evidence type="ECO:0000256" key="1">
    <source>
        <dbReference type="ARBA" id="ARBA00004141"/>
    </source>
</evidence>
<keyword evidence="2 6" id="KW-0812">Transmembrane</keyword>
<feature type="transmembrane region" description="Helical" evidence="6">
    <location>
        <begin position="318"/>
        <end position="345"/>
    </location>
</feature>
<dbReference type="InterPro" id="IPR011923">
    <property type="entry name" value="RodA/MrdB"/>
</dbReference>
<keyword evidence="6" id="KW-0808">Transferase</keyword>
<feature type="transmembrane region" description="Helical" evidence="6">
    <location>
        <begin position="27"/>
        <end position="50"/>
    </location>
</feature>